<dbReference type="Proteomes" id="UP000662572">
    <property type="component" value="Unassembled WGS sequence"/>
</dbReference>
<comment type="caution">
    <text evidence="1">The sequence shown here is derived from an EMBL/GenBank/DDBJ whole genome shotgun (WGS) entry which is preliminary data.</text>
</comment>
<proteinExistence type="predicted"/>
<dbReference type="AlphaFoldDB" id="A0A918Q3D4"/>
<dbReference type="InterPro" id="IPR027417">
    <property type="entry name" value="P-loop_NTPase"/>
</dbReference>
<organism evidence="1 2">
    <name type="scientific">Asticcacaulis endophyticus</name>
    <dbReference type="NCBI Taxonomy" id="1395890"/>
    <lineage>
        <taxon>Bacteria</taxon>
        <taxon>Pseudomonadati</taxon>
        <taxon>Pseudomonadota</taxon>
        <taxon>Alphaproteobacteria</taxon>
        <taxon>Caulobacterales</taxon>
        <taxon>Caulobacteraceae</taxon>
        <taxon>Asticcacaulis</taxon>
    </lineage>
</organism>
<gene>
    <name evidence="1" type="ORF">GCM10011273_18310</name>
</gene>
<dbReference type="EMBL" id="BMZB01000002">
    <property type="protein sequence ID" value="GGZ32490.1"/>
    <property type="molecule type" value="Genomic_DNA"/>
</dbReference>
<evidence type="ECO:0000313" key="2">
    <source>
        <dbReference type="Proteomes" id="UP000662572"/>
    </source>
</evidence>
<protein>
    <recommendedName>
        <fullName evidence="3">Protein ImuA</fullName>
    </recommendedName>
</protein>
<dbReference type="InterPro" id="IPR017026">
    <property type="entry name" value="ImuA"/>
</dbReference>
<sequence length="231" mass="24318">MARRGKATLPFGVPAIDTCLPNGGLAMGALHEVAGGSTGALNGAAASQFAAGIAARLTGKVVWCVSRKGVYPPALEQAGLTPDRIIFVDAVDNDALLAVFEEGLRHGGFKVVIGEVTRLAMMPSRRLQLAAETTGAIGIAIRRWDKEADVADYGHPNAAVTRWRVTAAPPGPSVEPGLDRPRWYLELLRCQGRQCADFEVEACNEQGLISIPSDLANGQASEGFGRGWAVS</sequence>
<name>A0A918Q3D4_9CAUL</name>
<reference evidence="1" key="1">
    <citation type="journal article" date="2014" name="Int. J. Syst. Evol. Microbiol.">
        <title>Complete genome sequence of Corynebacterium casei LMG S-19264T (=DSM 44701T), isolated from a smear-ripened cheese.</title>
        <authorList>
            <consortium name="US DOE Joint Genome Institute (JGI-PGF)"/>
            <person name="Walter F."/>
            <person name="Albersmeier A."/>
            <person name="Kalinowski J."/>
            <person name="Ruckert C."/>
        </authorList>
    </citation>
    <scope>NUCLEOTIDE SEQUENCE</scope>
    <source>
        <strain evidence="1">KCTC 32296</strain>
    </source>
</reference>
<keyword evidence="2" id="KW-1185">Reference proteome</keyword>
<evidence type="ECO:0000313" key="1">
    <source>
        <dbReference type="EMBL" id="GGZ32490.1"/>
    </source>
</evidence>
<dbReference type="SUPFAM" id="SSF52540">
    <property type="entry name" value="P-loop containing nucleoside triphosphate hydrolases"/>
    <property type="match status" value="1"/>
</dbReference>
<dbReference type="Gene3D" id="3.40.50.300">
    <property type="entry name" value="P-loop containing nucleotide triphosphate hydrolases"/>
    <property type="match status" value="1"/>
</dbReference>
<reference evidence="1" key="2">
    <citation type="submission" date="2020-09" db="EMBL/GenBank/DDBJ databases">
        <authorList>
            <person name="Sun Q."/>
            <person name="Kim S."/>
        </authorList>
    </citation>
    <scope>NUCLEOTIDE SEQUENCE</scope>
    <source>
        <strain evidence="1">KCTC 32296</strain>
    </source>
</reference>
<evidence type="ECO:0008006" key="3">
    <source>
        <dbReference type="Google" id="ProtNLM"/>
    </source>
</evidence>
<accession>A0A918Q3D4</accession>
<dbReference type="PIRSF" id="PIRSF034285">
    <property type="entry name" value="UCP034285"/>
    <property type="match status" value="1"/>
</dbReference>